<dbReference type="AlphaFoldDB" id="A0A7C4LL50"/>
<dbReference type="Gene3D" id="2.102.10.10">
    <property type="entry name" value="Rieske [2Fe-2S] iron-sulphur domain"/>
    <property type="match status" value="1"/>
</dbReference>
<dbReference type="Pfam" id="PF00355">
    <property type="entry name" value="Rieske"/>
    <property type="match status" value="1"/>
</dbReference>
<dbReference type="PROSITE" id="PS51296">
    <property type="entry name" value="RIESKE"/>
    <property type="match status" value="1"/>
</dbReference>
<dbReference type="EMBL" id="DSVQ01000015">
    <property type="protein sequence ID" value="HGT39752.1"/>
    <property type="molecule type" value="Genomic_DNA"/>
</dbReference>
<proteinExistence type="predicted"/>
<keyword evidence="3" id="KW-0408">Iron</keyword>
<dbReference type="InterPro" id="IPR017941">
    <property type="entry name" value="Rieske_2Fe-2S"/>
</dbReference>
<name>A0A7C4LL50_9PLAN</name>
<feature type="domain" description="Rieske" evidence="5">
    <location>
        <begin position="12"/>
        <end position="106"/>
    </location>
</feature>
<evidence type="ECO:0000256" key="2">
    <source>
        <dbReference type="ARBA" id="ARBA00022723"/>
    </source>
</evidence>
<keyword evidence="1" id="KW-0001">2Fe-2S</keyword>
<keyword evidence="4" id="KW-0411">Iron-sulfur</keyword>
<dbReference type="GO" id="GO:0051537">
    <property type="term" value="F:2 iron, 2 sulfur cluster binding"/>
    <property type="evidence" value="ECO:0007669"/>
    <property type="project" value="UniProtKB-KW"/>
</dbReference>
<organism evidence="6">
    <name type="scientific">Schlesneria paludicola</name>
    <dbReference type="NCBI Taxonomy" id="360056"/>
    <lineage>
        <taxon>Bacteria</taxon>
        <taxon>Pseudomonadati</taxon>
        <taxon>Planctomycetota</taxon>
        <taxon>Planctomycetia</taxon>
        <taxon>Planctomycetales</taxon>
        <taxon>Planctomycetaceae</taxon>
        <taxon>Schlesneria</taxon>
    </lineage>
</organism>
<sequence>MEERLPVVPQRHYVCEVAELPEGTGKECVVGDRVVAVFKLGADVVALDGICPHAGGPLAQGMVRHEIVTCPWHGWQYHVRTGQHQLNPRICVATFGVVVADGKVYVDLPDGE</sequence>
<evidence type="ECO:0000256" key="3">
    <source>
        <dbReference type="ARBA" id="ARBA00023004"/>
    </source>
</evidence>
<evidence type="ECO:0000259" key="5">
    <source>
        <dbReference type="PROSITE" id="PS51296"/>
    </source>
</evidence>
<accession>A0A7C4LL50</accession>
<dbReference type="SUPFAM" id="SSF50022">
    <property type="entry name" value="ISP domain"/>
    <property type="match status" value="1"/>
</dbReference>
<dbReference type="PANTHER" id="PTHR21496:SF23">
    <property type="entry name" value="3-PHENYLPROPIONATE_CINNAMIC ACID DIOXYGENASE FERREDOXIN SUBUNIT"/>
    <property type="match status" value="1"/>
</dbReference>
<comment type="caution">
    <text evidence="6">The sequence shown here is derived from an EMBL/GenBank/DDBJ whole genome shotgun (WGS) entry which is preliminary data.</text>
</comment>
<dbReference type="InterPro" id="IPR036922">
    <property type="entry name" value="Rieske_2Fe-2S_sf"/>
</dbReference>
<gene>
    <name evidence="6" type="ORF">ENS64_10900</name>
</gene>
<evidence type="ECO:0000256" key="4">
    <source>
        <dbReference type="ARBA" id="ARBA00023014"/>
    </source>
</evidence>
<keyword evidence="2" id="KW-0479">Metal-binding</keyword>
<protein>
    <submittedName>
        <fullName evidence="6">Non-heme iron oxygenase ferredoxin subunit</fullName>
    </submittedName>
</protein>
<evidence type="ECO:0000313" key="6">
    <source>
        <dbReference type="EMBL" id="HGT39752.1"/>
    </source>
</evidence>
<dbReference type="GO" id="GO:0046872">
    <property type="term" value="F:metal ion binding"/>
    <property type="evidence" value="ECO:0007669"/>
    <property type="project" value="UniProtKB-KW"/>
</dbReference>
<evidence type="ECO:0000256" key="1">
    <source>
        <dbReference type="ARBA" id="ARBA00022714"/>
    </source>
</evidence>
<reference evidence="6" key="1">
    <citation type="journal article" date="2020" name="mSystems">
        <title>Genome- and Community-Level Interaction Insights into Carbon Utilization and Element Cycling Functions of Hydrothermarchaeota in Hydrothermal Sediment.</title>
        <authorList>
            <person name="Zhou Z."/>
            <person name="Liu Y."/>
            <person name="Xu W."/>
            <person name="Pan J."/>
            <person name="Luo Z.H."/>
            <person name="Li M."/>
        </authorList>
    </citation>
    <scope>NUCLEOTIDE SEQUENCE [LARGE SCALE GENOMIC DNA]</scope>
    <source>
        <strain evidence="6">SpSt-508</strain>
    </source>
</reference>
<dbReference type="PANTHER" id="PTHR21496">
    <property type="entry name" value="FERREDOXIN-RELATED"/>
    <property type="match status" value="1"/>
</dbReference>